<comment type="caution">
    <text evidence="5">The sequence shown here is derived from an EMBL/GenBank/DDBJ whole genome shotgun (WGS) entry which is preliminary data.</text>
</comment>
<dbReference type="InterPro" id="IPR023587">
    <property type="entry name" value="Metalthion_dom_sf_vert"/>
</dbReference>
<dbReference type="KEGG" id="ptr:100609521"/>
<evidence type="ECO:0000313" key="6">
    <source>
        <dbReference type="Proteomes" id="UP000236370"/>
    </source>
</evidence>
<dbReference type="Gene3D" id="4.10.10.10">
    <property type="entry name" value="Metallothionein Isoform II"/>
    <property type="match status" value="1"/>
</dbReference>
<protein>
    <recommendedName>
        <fullName evidence="4">Metallothionein</fullName>
    </recommendedName>
</protein>
<dbReference type="AlphaFoldDB" id="A0A6D2VX76"/>
<dbReference type="PANTHER" id="PTHR23299:SF49">
    <property type="entry name" value="METALLOTHIONEIN-1A"/>
    <property type="match status" value="1"/>
</dbReference>
<dbReference type="FunFam" id="4.10.10.10:FF:000001">
    <property type="entry name" value="Metallothionein"/>
    <property type="match status" value="1"/>
</dbReference>
<evidence type="ECO:0000256" key="1">
    <source>
        <dbReference type="ARBA" id="ARBA00007283"/>
    </source>
</evidence>
<name>A0A6D2VX76_PANTR</name>
<evidence type="ECO:0000256" key="4">
    <source>
        <dbReference type="RuleBase" id="RU000621"/>
    </source>
</evidence>
<dbReference type="GO" id="GO:0071294">
    <property type="term" value="P:cellular response to zinc ion"/>
    <property type="evidence" value="ECO:0007669"/>
    <property type="project" value="Ensembl"/>
</dbReference>
<comment type="function">
    <text evidence="4">Metallothioneins have a high content of cysteine residues that bind various heavy metals.</text>
</comment>
<dbReference type="VGNC" id="VGNC:13736">
    <property type="gene designation" value="MT1A"/>
</dbReference>
<dbReference type="RefSeq" id="NP_001288207.1">
    <property type="nucleotide sequence ID" value="NM_001301278.1"/>
</dbReference>
<dbReference type="InterPro" id="IPR000006">
    <property type="entry name" value="Metalthion_vert"/>
</dbReference>
<keyword evidence="3 4" id="KW-0480">Metal-thiolate cluster</keyword>
<dbReference type="OMA" id="QECTCAT"/>
<reference evidence="5 6" key="1">
    <citation type="submission" date="2017-12" db="EMBL/GenBank/DDBJ databases">
        <title>High-resolution comparative analysis of great ape genomes.</title>
        <authorList>
            <person name="Pollen A."/>
            <person name="Hastie A."/>
            <person name="Hormozdiari F."/>
            <person name="Dougherty M."/>
            <person name="Liu R."/>
            <person name="Chaisson M."/>
            <person name="Hoppe E."/>
            <person name="Hill C."/>
            <person name="Pang A."/>
            <person name="Hillier L."/>
            <person name="Baker C."/>
            <person name="Armstrong J."/>
            <person name="Shendure J."/>
            <person name="Paten B."/>
            <person name="Wilson R."/>
            <person name="Chao H."/>
            <person name="Schneider V."/>
            <person name="Ventura M."/>
            <person name="Kronenberg Z."/>
            <person name="Murali S."/>
            <person name="Gordon D."/>
            <person name="Cantsilieris S."/>
            <person name="Munson K."/>
            <person name="Nelson B."/>
            <person name="Raja A."/>
            <person name="Underwood J."/>
            <person name="Diekhans M."/>
            <person name="Fiddes I."/>
            <person name="Haussler D."/>
            <person name="Eichler E."/>
        </authorList>
    </citation>
    <scope>NUCLEOTIDE SEQUENCE [LARGE SCALE GENOMIC DNA]</scope>
    <source>
        <strain evidence="5">Yerkes chimp pedigree #C0471</strain>
    </source>
</reference>
<organism evidence="5 6">
    <name type="scientific">Pan troglodytes</name>
    <name type="common">Chimpanzee</name>
    <dbReference type="NCBI Taxonomy" id="9598"/>
    <lineage>
        <taxon>Eukaryota</taxon>
        <taxon>Metazoa</taxon>
        <taxon>Chordata</taxon>
        <taxon>Craniata</taxon>
        <taxon>Vertebrata</taxon>
        <taxon>Euteleostomi</taxon>
        <taxon>Mammalia</taxon>
        <taxon>Eutheria</taxon>
        <taxon>Euarchontoglires</taxon>
        <taxon>Primates</taxon>
        <taxon>Haplorrhini</taxon>
        <taxon>Catarrhini</taxon>
        <taxon>Hominidae</taxon>
        <taxon>Pan</taxon>
    </lineage>
</organism>
<comment type="similarity">
    <text evidence="1 4">Belongs to the metallothionein superfamily. Type 1 family.</text>
</comment>
<gene>
    <name evidence="7" type="primary">MT1A</name>
    <name evidence="5" type="ORF">CK820_G0016633</name>
</gene>
<proteinExistence type="inferred from homology"/>
<dbReference type="PANTHER" id="PTHR23299">
    <property type="entry name" value="METALLOTHIONEIN"/>
    <property type="match status" value="1"/>
</dbReference>
<dbReference type="GO" id="GO:0071276">
    <property type="term" value="P:cellular response to cadmium ion"/>
    <property type="evidence" value="ECO:0007669"/>
    <property type="project" value="Ensembl"/>
</dbReference>
<dbReference type="GO" id="GO:0046872">
    <property type="term" value="F:metal ion binding"/>
    <property type="evidence" value="ECO:0007669"/>
    <property type="project" value="UniProtKB-KW"/>
</dbReference>
<sequence>MDPNCSCATGGSSTCTGSCKCKECKCTSCKKSCCSCCPMSCAKCAQGCICKGASEKCSCCA</sequence>
<dbReference type="PRINTS" id="PR00860">
    <property type="entry name" value="MTVERTEBRATE"/>
</dbReference>
<dbReference type="InterPro" id="IPR017854">
    <property type="entry name" value="Metalthion_dom_sf"/>
</dbReference>
<accession>A0A6D2VX76</accession>
<dbReference type="SUPFAM" id="SSF57868">
    <property type="entry name" value="Metallothionein"/>
    <property type="match status" value="1"/>
</dbReference>
<evidence type="ECO:0000313" key="5">
    <source>
        <dbReference type="EMBL" id="PNI63876.1"/>
    </source>
</evidence>
<keyword evidence="2 4" id="KW-0479">Metal-binding</keyword>
<dbReference type="Pfam" id="PF00131">
    <property type="entry name" value="Metallothio"/>
    <property type="match status" value="1"/>
</dbReference>
<evidence type="ECO:0000313" key="7">
    <source>
        <dbReference type="VGNC" id="VGNC:13736"/>
    </source>
</evidence>
<dbReference type="GeneID" id="100609521"/>
<dbReference type="Proteomes" id="UP000236370">
    <property type="component" value="Unassembled WGS sequence"/>
</dbReference>
<evidence type="ECO:0000256" key="2">
    <source>
        <dbReference type="ARBA" id="ARBA00022723"/>
    </source>
</evidence>
<dbReference type="EMBL" id="NBAG03000242">
    <property type="protein sequence ID" value="PNI63876.1"/>
    <property type="molecule type" value="Genomic_DNA"/>
</dbReference>
<evidence type="ECO:0000256" key="3">
    <source>
        <dbReference type="ARBA" id="ARBA00022851"/>
    </source>
</evidence>